<dbReference type="OrthoDB" id="4919232at2759"/>
<dbReference type="AlphaFoldDB" id="A0A0A1SIZ9"/>
<feature type="compositionally biased region" description="Low complexity" evidence="1">
    <location>
        <begin position="49"/>
        <end position="66"/>
    </location>
</feature>
<feature type="domain" description="NWD NACHT-NTPase N-terminal" evidence="2">
    <location>
        <begin position="77"/>
        <end position="273"/>
    </location>
</feature>
<evidence type="ECO:0000259" key="2">
    <source>
        <dbReference type="Pfam" id="PF17100"/>
    </source>
</evidence>
<proteinExistence type="predicted"/>
<gene>
    <name evidence="3" type="ORF">VHEMI00308</name>
</gene>
<sequence length="334" mass="37294">MDSHSVDEEQKGIKKFVNRFRSGSISFKSRPTIDDAETDGFAPLRRNSSPKGPKSSKGSKKQQQQQHMSFEDLSMAVWNEAYESLRDSPATAALVVAYESIIAHELPDYLKTGGMNTSFRNRSAEERLALLTCIANNGLEKRRGSKTSQVEEVSRTIIDDCKSAIRHSLTDEPATAIAWAGFCTLTPLLLDPILRLDAMRVGLFHVTGRIGWYMSLPYLLMRDSWRDDADFDRLCDKTRDRISRIARKALEFEMSCICATASAWNAQAKNTVRWSSLEALVQDLIGMGGELAQHIDSYASDPVAREFLRRDHDFQEQHAGADADSNGPQSAIVA</sequence>
<dbReference type="EMBL" id="CDHN01000001">
    <property type="protein sequence ID" value="CEJ80103.1"/>
    <property type="molecule type" value="Genomic_DNA"/>
</dbReference>
<keyword evidence="4" id="KW-1185">Reference proteome</keyword>
<dbReference type="HOGENOM" id="CLU_049618_0_0_1"/>
<feature type="region of interest" description="Disordered" evidence="1">
    <location>
        <begin position="26"/>
        <end position="68"/>
    </location>
</feature>
<accession>A0A0A1SIZ9</accession>
<name>A0A0A1SIZ9_9HYPO</name>
<evidence type="ECO:0000313" key="3">
    <source>
        <dbReference type="EMBL" id="CEJ80103.1"/>
    </source>
</evidence>
<evidence type="ECO:0000313" key="4">
    <source>
        <dbReference type="Proteomes" id="UP000039046"/>
    </source>
</evidence>
<organism evidence="3 4">
    <name type="scientific">[Torrubiella] hemipterigena</name>
    <dbReference type="NCBI Taxonomy" id="1531966"/>
    <lineage>
        <taxon>Eukaryota</taxon>
        <taxon>Fungi</taxon>
        <taxon>Dikarya</taxon>
        <taxon>Ascomycota</taxon>
        <taxon>Pezizomycotina</taxon>
        <taxon>Sordariomycetes</taxon>
        <taxon>Hypocreomycetidae</taxon>
        <taxon>Hypocreales</taxon>
        <taxon>Clavicipitaceae</taxon>
        <taxon>Clavicipitaceae incertae sedis</taxon>
        <taxon>'Torrubiella' clade</taxon>
    </lineage>
</organism>
<reference evidence="3 4" key="1">
    <citation type="journal article" date="2015" name="Genome Announc.">
        <title>Draft Genome Sequence and Gene Annotation of the Entomopathogenic Fungus Verticillium hemipterigenum.</title>
        <authorList>
            <person name="Horn F."/>
            <person name="Habel A."/>
            <person name="Scharf D.H."/>
            <person name="Dworschak J."/>
            <person name="Brakhage A.A."/>
            <person name="Guthke R."/>
            <person name="Hertweck C."/>
            <person name="Linde J."/>
        </authorList>
    </citation>
    <scope>NUCLEOTIDE SEQUENCE [LARGE SCALE GENOMIC DNA]</scope>
</reference>
<dbReference type="STRING" id="1531966.A0A0A1SIZ9"/>
<evidence type="ECO:0000256" key="1">
    <source>
        <dbReference type="SAM" id="MobiDB-lite"/>
    </source>
</evidence>
<dbReference type="Pfam" id="PF17100">
    <property type="entry name" value="NACHT_N"/>
    <property type="match status" value="1"/>
</dbReference>
<dbReference type="Proteomes" id="UP000039046">
    <property type="component" value="Unassembled WGS sequence"/>
</dbReference>
<dbReference type="InterPro" id="IPR031359">
    <property type="entry name" value="NACHT_N"/>
</dbReference>
<protein>
    <recommendedName>
        <fullName evidence="2">NWD NACHT-NTPase N-terminal domain-containing protein</fullName>
    </recommendedName>
</protein>